<feature type="transmembrane region" description="Helical" evidence="2">
    <location>
        <begin position="191"/>
        <end position="215"/>
    </location>
</feature>
<organism evidence="3 4">
    <name type="scientific">Thraustotheca clavata</name>
    <dbReference type="NCBI Taxonomy" id="74557"/>
    <lineage>
        <taxon>Eukaryota</taxon>
        <taxon>Sar</taxon>
        <taxon>Stramenopiles</taxon>
        <taxon>Oomycota</taxon>
        <taxon>Saprolegniomycetes</taxon>
        <taxon>Saprolegniales</taxon>
        <taxon>Achlyaceae</taxon>
        <taxon>Thraustotheca</taxon>
    </lineage>
</organism>
<comment type="caution">
    <text evidence="3">The sequence shown here is derived from an EMBL/GenBank/DDBJ whole genome shotgun (WGS) entry which is preliminary data.</text>
</comment>
<name>A0A1V9Z235_9STRA</name>
<evidence type="ECO:0000313" key="3">
    <source>
        <dbReference type="EMBL" id="OQR91900.1"/>
    </source>
</evidence>
<proteinExistence type="inferred from homology"/>
<dbReference type="NCBIfam" id="TIGR00797">
    <property type="entry name" value="matE"/>
    <property type="match status" value="1"/>
</dbReference>
<feature type="transmembrane region" description="Helical" evidence="2">
    <location>
        <begin position="221"/>
        <end position="243"/>
    </location>
</feature>
<feature type="transmembrane region" description="Helical" evidence="2">
    <location>
        <begin position="419"/>
        <end position="439"/>
    </location>
</feature>
<dbReference type="PRINTS" id="PR00173">
    <property type="entry name" value="EDTRNSPORT"/>
</dbReference>
<feature type="transmembrane region" description="Helical" evidence="2">
    <location>
        <begin position="40"/>
        <end position="60"/>
    </location>
</feature>
<dbReference type="GO" id="GO:0016020">
    <property type="term" value="C:membrane"/>
    <property type="evidence" value="ECO:0007669"/>
    <property type="project" value="InterPro"/>
</dbReference>
<feature type="transmembrane region" description="Helical" evidence="2">
    <location>
        <begin position="349"/>
        <end position="372"/>
    </location>
</feature>
<keyword evidence="2" id="KW-0472">Membrane</keyword>
<dbReference type="STRING" id="74557.A0A1V9Z235"/>
<keyword evidence="2" id="KW-0812">Transmembrane</keyword>
<dbReference type="OrthoDB" id="2126698at2759"/>
<accession>A0A1V9Z235</accession>
<sequence>MSQRTLREARASIELYEGEDNDFNPLLSPAPISKDEMTHILWLAVPLVGVQFLEFLPNTVNGMLMGHFSNQDKETRLYLAAGGLSNLYYTVFAFGLVSGVCTAMDALCAQAFGKGMKGDIAYILQTAIVCALAIFIPIALLLAFASVLLGWMGQADEVASVVQNFTRWMILEVPGTFAYEILKRVLQGQNIVFPIVLAIVIGNIVNAIASYTLMYHTDMGYAGWTLSYALVYLVAALSLIPAVNKLKQIHFREGLQWQEIRHRLPYFIYLSLNGWGLFVFEYFAVAFTGFLAGGLPQANLAMSANSIFLGFRTSFSMIYHGIGIAASIRVGNALGGNLPVRAKTAAWQTLGMAIVWGIVTTIAMFVLGPLYAKAYTNDEAIYEATKRLFWATAPFQVANGIWSTVQGVFRGSGKPDKGVWMNFIAFFIIGMPLGHILAVSAGWGIIGLWIGVMIGFTICAIYGLYWLINVDWNDLVLEVDEKLHL</sequence>
<feature type="transmembrane region" description="Helical" evidence="2">
    <location>
        <begin position="446"/>
        <end position="468"/>
    </location>
</feature>
<dbReference type="Pfam" id="PF01554">
    <property type="entry name" value="MatE"/>
    <property type="match status" value="2"/>
</dbReference>
<dbReference type="EMBL" id="JNBS01002379">
    <property type="protein sequence ID" value="OQR91900.1"/>
    <property type="molecule type" value="Genomic_DNA"/>
</dbReference>
<dbReference type="Proteomes" id="UP000243217">
    <property type="component" value="Unassembled WGS sequence"/>
</dbReference>
<reference evidence="3 4" key="1">
    <citation type="journal article" date="2014" name="Genome Biol. Evol.">
        <title>The secreted proteins of Achlya hypogyna and Thraustotheca clavata identify the ancestral oomycete secretome and reveal gene acquisitions by horizontal gene transfer.</title>
        <authorList>
            <person name="Misner I."/>
            <person name="Blouin N."/>
            <person name="Leonard G."/>
            <person name="Richards T.A."/>
            <person name="Lane C.E."/>
        </authorList>
    </citation>
    <scope>NUCLEOTIDE SEQUENCE [LARGE SCALE GENOMIC DNA]</scope>
    <source>
        <strain evidence="3 4">ATCC 34112</strain>
    </source>
</reference>
<feature type="transmembrane region" description="Helical" evidence="2">
    <location>
        <begin position="307"/>
        <end position="328"/>
    </location>
</feature>
<gene>
    <name evidence="3" type="ORF">THRCLA_08851</name>
</gene>
<dbReference type="PANTHER" id="PTHR11206">
    <property type="entry name" value="MULTIDRUG RESISTANCE PROTEIN"/>
    <property type="match status" value="1"/>
</dbReference>
<dbReference type="GO" id="GO:0015297">
    <property type="term" value="F:antiporter activity"/>
    <property type="evidence" value="ECO:0007669"/>
    <property type="project" value="InterPro"/>
</dbReference>
<feature type="transmembrane region" description="Helical" evidence="2">
    <location>
        <begin position="120"/>
        <end position="153"/>
    </location>
</feature>
<keyword evidence="2" id="KW-1133">Transmembrane helix</keyword>
<dbReference type="AlphaFoldDB" id="A0A1V9Z235"/>
<evidence type="ECO:0000256" key="1">
    <source>
        <dbReference type="ARBA" id="ARBA00010199"/>
    </source>
</evidence>
<evidence type="ECO:0000256" key="2">
    <source>
        <dbReference type="SAM" id="Phobius"/>
    </source>
</evidence>
<keyword evidence="4" id="KW-1185">Reference proteome</keyword>
<feature type="transmembrane region" description="Helical" evidence="2">
    <location>
        <begin position="87"/>
        <end position="108"/>
    </location>
</feature>
<comment type="similarity">
    <text evidence="1">Belongs to the multi antimicrobial extrusion (MATE) (TC 2.A.66.1) family.</text>
</comment>
<dbReference type="InterPro" id="IPR002528">
    <property type="entry name" value="MATE_fam"/>
</dbReference>
<feature type="transmembrane region" description="Helical" evidence="2">
    <location>
        <begin position="264"/>
        <end position="287"/>
    </location>
</feature>
<evidence type="ECO:0000313" key="4">
    <source>
        <dbReference type="Proteomes" id="UP000243217"/>
    </source>
</evidence>
<dbReference type="GO" id="GO:0042910">
    <property type="term" value="F:xenobiotic transmembrane transporter activity"/>
    <property type="evidence" value="ECO:0007669"/>
    <property type="project" value="InterPro"/>
</dbReference>
<protein>
    <submittedName>
        <fullName evidence="3">Multidrug/Oligosaccharidyl-lipid/Polysaccharide (MOP) Flippase Superfamily</fullName>
    </submittedName>
</protein>